<feature type="chain" id="PRO_5017445543" evidence="2">
    <location>
        <begin position="19"/>
        <end position="246"/>
    </location>
</feature>
<proteinExistence type="predicted"/>
<gene>
    <name evidence="3" type="ORF">Glove_83g33</name>
</gene>
<sequence length="246" mass="27906">MMMMVMVMMMVMMMMVDYDGDGDGEHITKKTNPAKLLNADKIASQLLAEVVNDLFIGSEKLLKNVVRCPKSPRISQSSLLQQLLLTKLITNVSNSQTPNSLPTHLPNDINDYFIENLNNFEQAFHFQQNIFLLNIKRFYQKIRSDVKLSLLSTHHRESSEETNQMDGNHQGIQGIVSTLYIPDWTKHPSIDAIIYSSVPYSKVNPSFTLSSNTSQKKEVNDNNNNNDLKGAPFKLSSFNKRSCDNS</sequence>
<dbReference type="OrthoDB" id="26681at2759"/>
<dbReference type="Proteomes" id="UP000266861">
    <property type="component" value="Unassembled WGS sequence"/>
</dbReference>
<organism evidence="3 4">
    <name type="scientific">Diversispora epigaea</name>
    <dbReference type="NCBI Taxonomy" id="1348612"/>
    <lineage>
        <taxon>Eukaryota</taxon>
        <taxon>Fungi</taxon>
        <taxon>Fungi incertae sedis</taxon>
        <taxon>Mucoromycota</taxon>
        <taxon>Glomeromycotina</taxon>
        <taxon>Glomeromycetes</taxon>
        <taxon>Diversisporales</taxon>
        <taxon>Diversisporaceae</taxon>
        <taxon>Diversispora</taxon>
    </lineage>
</organism>
<dbReference type="AlphaFoldDB" id="A0A397J8C2"/>
<comment type="caution">
    <text evidence="3">The sequence shown here is derived from an EMBL/GenBank/DDBJ whole genome shotgun (WGS) entry which is preliminary data.</text>
</comment>
<keyword evidence="4" id="KW-1185">Reference proteome</keyword>
<evidence type="ECO:0000313" key="3">
    <source>
        <dbReference type="EMBL" id="RHZ84301.1"/>
    </source>
</evidence>
<feature type="signal peptide" evidence="2">
    <location>
        <begin position="1"/>
        <end position="18"/>
    </location>
</feature>
<evidence type="ECO:0000313" key="4">
    <source>
        <dbReference type="Proteomes" id="UP000266861"/>
    </source>
</evidence>
<name>A0A397J8C2_9GLOM</name>
<evidence type="ECO:0000256" key="1">
    <source>
        <dbReference type="SAM" id="MobiDB-lite"/>
    </source>
</evidence>
<keyword evidence="2" id="KW-0732">Signal</keyword>
<evidence type="ECO:0000256" key="2">
    <source>
        <dbReference type="SAM" id="SignalP"/>
    </source>
</evidence>
<accession>A0A397J8C2</accession>
<feature type="region of interest" description="Disordered" evidence="1">
    <location>
        <begin position="209"/>
        <end position="231"/>
    </location>
</feature>
<protein>
    <submittedName>
        <fullName evidence="3">Uncharacterized protein</fullName>
    </submittedName>
</protein>
<reference evidence="3 4" key="1">
    <citation type="submission" date="2018-08" db="EMBL/GenBank/DDBJ databases">
        <title>Genome and evolution of the arbuscular mycorrhizal fungus Diversispora epigaea (formerly Glomus versiforme) and its bacterial endosymbionts.</title>
        <authorList>
            <person name="Sun X."/>
            <person name="Fei Z."/>
            <person name="Harrison M."/>
        </authorList>
    </citation>
    <scope>NUCLEOTIDE SEQUENCE [LARGE SCALE GENOMIC DNA]</scope>
    <source>
        <strain evidence="3 4">IT104</strain>
    </source>
</reference>
<dbReference type="EMBL" id="PQFF01000079">
    <property type="protein sequence ID" value="RHZ84301.1"/>
    <property type="molecule type" value="Genomic_DNA"/>
</dbReference>